<dbReference type="InterPro" id="IPR013762">
    <property type="entry name" value="Integrase-like_cat_sf"/>
</dbReference>
<name>A0A0J1HF75_9GAMM</name>
<gene>
    <name evidence="2" type="ORF">ABT57_06665</name>
</gene>
<dbReference type="GO" id="GO:0015074">
    <property type="term" value="P:DNA integration"/>
    <property type="evidence" value="ECO:0007669"/>
    <property type="project" value="InterPro"/>
</dbReference>
<dbReference type="Gene3D" id="1.10.443.10">
    <property type="entry name" value="Intergrase catalytic core"/>
    <property type="match status" value="1"/>
</dbReference>
<proteinExistence type="predicted"/>
<dbReference type="GO" id="GO:0006310">
    <property type="term" value="P:DNA recombination"/>
    <property type="evidence" value="ECO:0007669"/>
    <property type="project" value="UniProtKB-KW"/>
</dbReference>
<evidence type="ECO:0000313" key="3">
    <source>
        <dbReference type="Proteomes" id="UP000035909"/>
    </source>
</evidence>
<evidence type="ECO:0008006" key="4">
    <source>
        <dbReference type="Google" id="ProtNLM"/>
    </source>
</evidence>
<dbReference type="Proteomes" id="UP000035909">
    <property type="component" value="Unassembled WGS sequence"/>
</dbReference>
<dbReference type="GO" id="GO:0003677">
    <property type="term" value="F:DNA binding"/>
    <property type="evidence" value="ECO:0007669"/>
    <property type="project" value="InterPro"/>
</dbReference>
<protein>
    <recommendedName>
        <fullName evidence="4">Tyr recombinase domain-containing protein</fullName>
    </recommendedName>
</protein>
<reference evidence="2 3" key="1">
    <citation type="submission" date="2015-05" db="EMBL/GenBank/DDBJ databases">
        <title>Photobacterium galathea sp. nov.</title>
        <authorList>
            <person name="Machado H."/>
            <person name="Gram L."/>
        </authorList>
    </citation>
    <scope>NUCLEOTIDE SEQUENCE [LARGE SCALE GENOMIC DNA]</scope>
    <source>
        <strain evidence="2 3">DSM 22954</strain>
    </source>
</reference>
<sequence length="553" mass="63433">MKNKELLFSITPRGNGRFTIRSSYYRLLGDEVCGRIGESKKKEVSFTLAGTSEKATAIAIEATRIFRRVREVTEKLSSLDADSESFTSIFDFAVVYCKTGIHDLEELKDSEFRAVFKQKAVTALKQAISEEAEEVVSIRDIEVKTAISTFGDLIRGYFASERDSGEIAHVTVKQNYGHVNKLLDVLDENTPLEHLCKKTIRTIMGKLKVYPARKEAYHGDIPFEIIVATEAGRYTAINETTYSYVLSFLRRALGWGYDEGHMSVDLRKACSEKSKSRNGVHKSKGAFTIPESEIDTASTFLSQSKKVKPFDSEMLDAIYRTHFFRSKRRRGHIARYGYYPLHFWLYPICQFTGMRSREVAQLSIDDVVCVGSIWCLVVNDAKFYQRVKSVNGRRIIPVHNMLLELGLLDYVEWRKNLKGVPEIYDPLLMTPVVDKFIFSNAGKNLDVSRAIRKEADIPYGRQYTCHSFRHLFIDVIRSKNIPEWKIAQIVGHDGRTSGEVALTTTKYGHRALSVAELQKIVNLYESPVDVSFLNWERFRDNLLQDWKEYRHVR</sequence>
<dbReference type="SUPFAM" id="SSF56349">
    <property type="entry name" value="DNA breaking-rejoining enzymes"/>
    <property type="match status" value="1"/>
</dbReference>
<dbReference type="RefSeq" id="WP_047884412.1">
    <property type="nucleotide sequence ID" value="NZ_LDOU01000006.1"/>
</dbReference>
<dbReference type="InterPro" id="IPR011010">
    <property type="entry name" value="DNA_brk_join_enz"/>
</dbReference>
<accession>A0A0J1HF75</accession>
<dbReference type="STRING" id="320778.ABT57_06665"/>
<comment type="caution">
    <text evidence="2">The sequence shown here is derived from an EMBL/GenBank/DDBJ whole genome shotgun (WGS) entry which is preliminary data.</text>
</comment>
<keyword evidence="1" id="KW-0233">DNA recombination</keyword>
<organism evidence="2 3">
    <name type="scientific">Photobacterium ganghwense</name>
    <dbReference type="NCBI Taxonomy" id="320778"/>
    <lineage>
        <taxon>Bacteria</taxon>
        <taxon>Pseudomonadati</taxon>
        <taxon>Pseudomonadota</taxon>
        <taxon>Gammaproteobacteria</taxon>
        <taxon>Vibrionales</taxon>
        <taxon>Vibrionaceae</taxon>
        <taxon>Photobacterium</taxon>
    </lineage>
</organism>
<evidence type="ECO:0000313" key="2">
    <source>
        <dbReference type="EMBL" id="KLV10249.1"/>
    </source>
</evidence>
<evidence type="ECO:0000256" key="1">
    <source>
        <dbReference type="ARBA" id="ARBA00023172"/>
    </source>
</evidence>
<keyword evidence="3" id="KW-1185">Reference proteome</keyword>
<dbReference type="OrthoDB" id="9784724at2"/>
<dbReference type="PATRIC" id="fig|320778.3.peg.1434"/>
<dbReference type="AlphaFoldDB" id="A0A0J1HF75"/>
<dbReference type="EMBL" id="LDOU01000006">
    <property type="protein sequence ID" value="KLV10249.1"/>
    <property type="molecule type" value="Genomic_DNA"/>
</dbReference>